<dbReference type="InterPro" id="IPR026584">
    <property type="entry name" value="Rad9"/>
</dbReference>
<comment type="similarity">
    <text evidence="1 2">Belongs to the rad9 family.</text>
</comment>
<dbReference type="PANTHER" id="PTHR15237">
    <property type="entry name" value="DNA REPAIR PROTEIN RAD9"/>
    <property type="match status" value="1"/>
</dbReference>
<evidence type="ECO:0000256" key="1">
    <source>
        <dbReference type="ARBA" id="ARBA00008494"/>
    </source>
</evidence>
<dbReference type="KEGG" id="mnt:21394107"/>
<evidence type="ECO:0000256" key="2">
    <source>
        <dbReference type="PIRNR" id="PIRNR009303"/>
    </source>
</evidence>
<feature type="compositionally biased region" description="Polar residues" evidence="3">
    <location>
        <begin position="311"/>
        <end position="324"/>
    </location>
</feature>
<keyword evidence="5" id="KW-1185">Reference proteome</keyword>
<feature type="compositionally biased region" description="Polar residues" evidence="3">
    <location>
        <begin position="437"/>
        <end position="448"/>
    </location>
</feature>
<evidence type="ECO:0000313" key="4">
    <source>
        <dbReference type="EMBL" id="EXC05641.1"/>
    </source>
</evidence>
<organism evidence="4 5">
    <name type="scientific">Morus notabilis</name>
    <dbReference type="NCBI Taxonomy" id="981085"/>
    <lineage>
        <taxon>Eukaryota</taxon>
        <taxon>Viridiplantae</taxon>
        <taxon>Streptophyta</taxon>
        <taxon>Embryophyta</taxon>
        <taxon>Tracheophyta</taxon>
        <taxon>Spermatophyta</taxon>
        <taxon>Magnoliopsida</taxon>
        <taxon>eudicotyledons</taxon>
        <taxon>Gunneridae</taxon>
        <taxon>Pentapetalae</taxon>
        <taxon>rosids</taxon>
        <taxon>fabids</taxon>
        <taxon>Rosales</taxon>
        <taxon>Moraceae</taxon>
        <taxon>Moreae</taxon>
        <taxon>Morus</taxon>
    </lineage>
</organism>
<dbReference type="InterPro" id="IPR007268">
    <property type="entry name" value="Rad9/Ddc1"/>
</dbReference>
<gene>
    <name evidence="4" type="ORF">L484_010824</name>
</gene>
<feature type="compositionally biased region" description="Low complexity" evidence="3">
    <location>
        <begin position="294"/>
        <end position="304"/>
    </location>
</feature>
<dbReference type="Gene3D" id="3.70.10.10">
    <property type="match status" value="1"/>
</dbReference>
<dbReference type="AlphaFoldDB" id="W9SGM3"/>
<proteinExistence type="inferred from homology"/>
<dbReference type="eggNOG" id="KOG2810">
    <property type="taxonomic scope" value="Eukaryota"/>
</dbReference>
<dbReference type="SUPFAM" id="SSF55979">
    <property type="entry name" value="DNA clamp"/>
    <property type="match status" value="1"/>
</dbReference>
<dbReference type="InterPro" id="IPR046938">
    <property type="entry name" value="DNA_clamp_sf"/>
</dbReference>
<feature type="compositionally biased region" description="Acidic residues" evidence="3">
    <location>
        <begin position="422"/>
        <end position="433"/>
    </location>
</feature>
<dbReference type="STRING" id="981085.W9SGM3"/>
<dbReference type="GO" id="GO:0071479">
    <property type="term" value="P:cellular response to ionizing radiation"/>
    <property type="evidence" value="ECO:0007669"/>
    <property type="project" value="TreeGrafter"/>
</dbReference>
<dbReference type="GO" id="GO:0030896">
    <property type="term" value="C:checkpoint clamp complex"/>
    <property type="evidence" value="ECO:0007669"/>
    <property type="project" value="UniProtKB-UniRule"/>
</dbReference>
<name>W9SGM3_9ROSA</name>
<dbReference type="GO" id="GO:0031573">
    <property type="term" value="P:mitotic intra-S DNA damage checkpoint signaling"/>
    <property type="evidence" value="ECO:0007669"/>
    <property type="project" value="TreeGrafter"/>
</dbReference>
<dbReference type="EMBL" id="KE345536">
    <property type="protein sequence ID" value="EXC05641.1"/>
    <property type="molecule type" value="Genomic_DNA"/>
</dbReference>
<reference evidence="5" key="1">
    <citation type="submission" date="2013-01" db="EMBL/GenBank/DDBJ databases">
        <title>Draft Genome Sequence of a Mulberry Tree, Morus notabilis C.K. Schneid.</title>
        <authorList>
            <person name="He N."/>
            <person name="Zhao S."/>
        </authorList>
    </citation>
    <scope>NUCLEOTIDE SEQUENCE</scope>
</reference>
<feature type="compositionally biased region" description="Polar residues" evidence="3">
    <location>
        <begin position="335"/>
        <end position="345"/>
    </location>
</feature>
<protein>
    <submittedName>
        <fullName evidence="4">Cell cycle checkpoint control protein RAD9A</fullName>
    </submittedName>
</protein>
<dbReference type="GO" id="GO:0000076">
    <property type="term" value="P:DNA replication checkpoint signaling"/>
    <property type="evidence" value="ECO:0007669"/>
    <property type="project" value="TreeGrafter"/>
</dbReference>
<dbReference type="Pfam" id="PF04139">
    <property type="entry name" value="Rad9"/>
    <property type="match status" value="1"/>
</dbReference>
<feature type="region of interest" description="Disordered" evidence="3">
    <location>
        <begin position="397"/>
        <end position="448"/>
    </location>
</feature>
<accession>W9SGM3</accession>
<dbReference type="GO" id="GO:0006281">
    <property type="term" value="P:DNA repair"/>
    <property type="evidence" value="ECO:0007669"/>
    <property type="project" value="UniProtKB-UniRule"/>
</dbReference>
<dbReference type="PANTHER" id="PTHR15237:SF0">
    <property type="entry name" value="CELL CYCLE CHECKPOINT CONTROL PROTEIN"/>
    <property type="match status" value="1"/>
</dbReference>
<evidence type="ECO:0000256" key="3">
    <source>
        <dbReference type="SAM" id="MobiDB-lite"/>
    </source>
</evidence>
<dbReference type="OrthoDB" id="60092at2759"/>
<dbReference type="PIRSF" id="PIRSF009303">
    <property type="entry name" value="Cell_cycle_RAD9"/>
    <property type="match status" value="1"/>
</dbReference>
<dbReference type="Proteomes" id="UP000030645">
    <property type="component" value="Unassembled WGS sequence"/>
</dbReference>
<evidence type="ECO:0000313" key="5">
    <source>
        <dbReference type="Proteomes" id="UP000030645"/>
    </source>
</evidence>
<sequence length="448" mass="49906">MELSLSGNALKTFARSVTCLARVGNELAIQASPSQLALHTLNSSRSAFQSITFKSGFFDVYTITGNQVECSVLLKAVCSVLRTPIASVDNLRIKLPYPDASKMQWTLECFNGMRKAYWITCNVEPNIQHLSLDRRRFPSNFLVRPRDLNRLLANFQSSLQEITIIATEPNSLPSDVASEIGGKAVELRSYIDPTKDNDLSLHTQLWIDPMEEFLQYTHTGDPVDVTFGVKELKAFLSFCEGCEVDIHLYFEKAGEPILMAPKFGLDDGSSSNFDATLVLATMLVSQLHDHPSEPAQAAATTPAQTEKRAGSQAQVRSGANISQHPSDHTKIWSDLSGSANRNGNGTERRQFQEERNLDASGQREITRLSAMHISKAAPDRENEPIISDTFHMEKGLAEEPQDRSELNVQDISQRHRSNWVDANEDDEDDDGDENGLYVQSTPTYNEEH</sequence>
<feature type="compositionally biased region" description="Basic and acidic residues" evidence="3">
    <location>
        <begin position="346"/>
        <end position="357"/>
    </location>
</feature>
<dbReference type="FunFam" id="3.70.10.10:FF:000012">
    <property type="entry name" value="cell cycle checkpoint control protein RAD9A"/>
    <property type="match status" value="1"/>
</dbReference>
<feature type="region of interest" description="Disordered" evidence="3">
    <location>
        <begin position="291"/>
        <end position="362"/>
    </location>
</feature>